<accession>A0A2Z4Q7E7</accession>
<evidence type="ECO:0000313" key="2">
    <source>
        <dbReference type="Proteomes" id="UP000250990"/>
    </source>
</evidence>
<organism evidence="1 2">
    <name type="scientific">Microbacterium phage Percival</name>
    <dbReference type="NCBI Taxonomy" id="2201439"/>
    <lineage>
        <taxon>Viruses</taxon>
        <taxon>Duplodnaviria</taxon>
        <taxon>Heunggongvirae</taxon>
        <taxon>Uroviricota</taxon>
        <taxon>Caudoviricetes</taxon>
        <taxon>Casidaviridae</taxon>
        <taxon>Percivalvirus</taxon>
        <taxon>Percivalvirus percival</taxon>
    </lineage>
</organism>
<reference evidence="2" key="1">
    <citation type="submission" date="2018-04" db="EMBL/GenBank/DDBJ databases">
        <authorList>
            <person name="Go L.Y."/>
            <person name="Mitchell J.A."/>
        </authorList>
    </citation>
    <scope>NUCLEOTIDE SEQUENCE [LARGE SCALE GENOMIC DNA]</scope>
</reference>
<proteinExistence type="predicted"/>
<evidence type="ECO:0000313" key="1">
    <source>
        <dbReference type="EMBL" id="AWY05719.1"/>
    </source>
</evidence>
<dbReference type="EMBL" id="MH271308">
    <property type="protein sequence ID" value="AWY05719.1"/>
    <property type="molecule type" value="Genomic_DNA"/>
</dbReference>
<gene>
    <name evidence="1" type="primary">31</name>
    <name evidence="1" type="ORF">PBI_PERCIVAL_31</name>
</gene>
<dbReference type="Proteomes" id="UP000250990">
    <property type="component" value="Segment"/>
</dbReference>
<sequence length="81" mass="9058">MNTHLVDTYVGQRPYVMVSLSHDALDGSLEVNSVDEARALRRGLVSAFFKVSASIRVLRRAARDHRDLARVEAYAEEADRG</sequence>
<keyword evidence="2" id="KW-1185">Reference proteome</keyword>
<name>A0A2Z4Q7E7_9CAUD</name>
<protein>
    <submittedName>
        <fullName evidence="1">Uncharacterized protein</fullName>
    </submittedName>
</protein>